<dbReference type="Gene3D" id="3.30.160.60">
    <property type="entry name" value="Classic Zinc Finger"/>
    <property type="match status" value="1"/>
</dbReference>
<dbReference type="PROSITE" id="PS50089">
    <property type="entry name" value="ZF_RING_2"/>
    <property type="match status" value="1"/>
</dbReference>
<proteinExistence type="inferred from homology"/>
<evidence type="ECO:0000259" key="23">
    <source>
        <dbReference type="PROSITE" id="PS50800"/>
    </source>
</evidence>
<keyword evidence="10 19" id="KW-0863">Zinc-finger</keyword>
<dbReference type="InterPro" id="IPR006642">
    <property type="entry name" value="Rad18_UBZ4"/>
</dbReference>
<evidence type="ECO:0000256" key="4">
    <source>
        <dbReference type="ARBA" id="ARBA00009506"/>
    </source>
</evidence>
<evidence type="ECO:0000256" key="6">
    <source>
        <dbReference type="ARBA" id="ARBA00015551"/>
    </source>
</evidence>
<evidence type="ECO:0000256" key="15">
    <source>
        <dbReference type="ARBA" id="ARBA00023242"/>
    </source>
</evidence>
<accession>S9RJY3</accession>
<dbReference type="EC" id="2.3.2.27" evidence="5"/>
<comment type="pathway">
    <text evidence="3">Protein modification; protein ubiquitination.</text>
</comment>
<evidence type="ECO:0000256" key="19">
    <source>
        <dbReference type="PROSITE-ProRule" id="PRU00175"/>
    </source>
</evidence>
<evidence type="ECO:0000259" key="24">
    <source>
        <dbReference type="PROSITE" id="PS51908"/>
    </source>
</evidence>
<evidence type="ECO:0000313" key="26">
    <source>
        <dbReference type="Proteomes" id="UP000016088"/>
    </source>
</evidence>
<dbReference type="GO" id="GO:0006281">
    <property type="term" value="P:DNA repair"/>
    <property type="evidence" value="ECO:0007669"/>
    <property type="project" value="UniProtKB-KW"/>
</dbReference>
<dbReference type="GO" id="GO:0006513">
    <property type="term" value="P:protein monoubiquitination"/>
    <property type="evidence" value="ECO:0007669"/>
    <property type="project" value="InterPro"/>
</dbReference>
<feature type="region of interest" description="Disordered" evidence="21">
    <location>
        <begin position="173"/>
        <end position="200"/>
    </location>
</feature>
<keyword evidence="14 20" id="KW-0234">DNA repair</keyword>
<protein>
    <recommendedName>
        <fullName evidence="6">Postreplication repair E3 ubiquitin-protein ligase RAD18</fullName>
        <ecNumber evidence="5">2.3.2.27</ecNumber>
    </recommendedName>
    <alternativeName>
        <fullName evidence="17">Postreplication repair E3 ubiquitin-protein ligase rad18</fullName>
    </alternativeName>
    <alternativeName>
        <fullName evidence="16 18">RING-type E3 ubiquitin transferase RAD18</fullName>
    </alternativeName>
</protein>
<dbReference type="InterPro" id="IPR039577">
    <property type="entry name" value="Rad18"/>
</dbReference>
<dbReference type="Proteomes" id="UP000016088">
    <property type="component" value="Unassembled WGS sequence"/>
</dbReference>
<evidence type="ECO:0000256" key="18">
    <source>
        <dbReference type="ARBA" id="ARBA00082369"/>
    </source>
</evidence>
<dbReference type="GO" id="GO:0097505">
    <property type="term" value="C:Rad6-Rad18 complex"/>
    <property type="evidence" value="ECO:0007669"/>
    <property type="project" value="TreeGrafter"/>
</dbReference>
<dbReference type="InterPro" id="IPR003034">
    <property type="entry name" value="SAP_dom"/>
</dbReference>
<evidence type="ECO:0000256" key="16">
    <source>
        <dbReference type="ARBA" id="ARBA00031783"/>
    </source>
</evidence>
<evidence type="ECO:0000256" key="8">
    <source>
        <dbReference type="ARBA" id="ARBA00022723"/>
    </source>
</evidence>
<dbReference type="GO" id="GO:0061630">
    <property type="term" value="F:ubiquitin protein ligase activity"/>
    <property type="evidence" value="ECO:0007669"/>
    <property type="project" value="UniProtKB-EC"/>
</dbReference>
<dbReference type="UniPathway" id="UPA00143"/>
<dbReference type="SUPFAM" id="SSF57850">
    <property type="entry name" value="RING/U-box"/>
    <property type="match status" value="1"/>
</dbReference>
<dbReference type="RefSeq" id="XP_013017436.1">
    <property type="nucleotide sequence ID" value="XM_013161982.1"/>
</dbReference>
<dbReference type="EMBL" id="KE503206">
    <property type="protein sequence ID" value="EPX74284.1"/>
    <property type="molecule type" value="Genomic_DNA"/>
</dbReference>
<dbReference type="FunFam" id="3.30.160.60:FF:000331">
    <property type="entry name" value="E3 ubiquitin-protein ligase RAD18"/>
    <property type="match status" value="1"/>
</dbReference>
<dbReference type="SMART" id="SM00513">
    <property type="entry name" value="SAP"/>
    <property type="match status" value="1"/>
</dbReference>
<comment type="similarity">
    <text evidence="4">Belongs to the RAD18 family.</text>
</comment>
<dbReference type="GO" id="GO:0006301">
    <property type="term" value="P:DNA damage tolerance"/>
    <property type="evidence" value="ECO:0007669"/>
    <property type="project" value="InterPro"/>
</dbReference>
<dbReference type="PANTHER" id="PTHR14134:SF2">
    <property type="entry name" value="E3 UBIQUITIN-PROTEIN LIGASE RAD18"/>
    <property type="match status" value="1"/>
</dbReference>
<feature type="compositionally biased region" description="Polar residues" evidence="21">
    <location>
        <begin position="176"/>
        <end position="188"/>
    </location>
</feature>
<dbReference type="PANTHER" id="PTHR14134">
    <property type="entry name" value="E3 UBIQUITIN-PROTEIN LIGASE RAD18"/>
    <property type="match status" value="1"/>
</dbReference>
<evidence type="ECO:0000256" key="10">
    <source>
        <dbReference type="ARBA" id="ARBA00022771"/>
    </source>
</evidence>
<keyword evidence="7" id="KW-0808">Transferase</keyword>
<evidence type="ECO:0000256" key="12">
    <source>
        <dbReference type="ARBA" id="ARBA00022833"/>
    </source>
</evidence>
<dbReference type="InterPro" id="IPR017907">
    <property type="entry name" value="Znf_RING_CS"/>
</dbReference>
<comment type="subcellular location">
    <subcellularLocation>
        <location evidence="2">Nucleus</location>
    </subcellularLocation>
</comment>
<dbReference type="PROSITE" id="PS00518">
    <property type="entry name" value="ZF_RING_1"/>
    <property type="match status" value="1"/>
</dbReference>
<dbReference type="Pfam" id="PF13923">
    <property type="entry name" value="zf-C3HC4_2"/>
    <property type="match status" value="1"/>
</dbReference>
<keyword evidence="15" id="KW-0539">Nucleus</keyword>
<feature type="region of interest" description="Disordered" evidence="21">
    <location>
        <begin position="319"/>
        <end position="343"/>
    </location>
</feature>
<evidence type="ECO:0000256" key="3">
    <source>
        <dbReference type="ARBA" id="ARBA00004906"/>
    </source>
</evidence>
<feature type="domain" description="RING-type" evidence="22">
    <location>
        <begin position="29"/>
        <end position="67"/>
    </location>
</feature>
<dbReference type="OMA" id="IPNTGPR"/>
<dbReference type="eggNOG" id="KOG0287">
    <property type="taxonomic scope" value="Eukaryota"/>
</dbReference>
<keyword evidence="12" id="KW-0862">Zinc</keyword>
<evidence type="ECO:0000256" key="13">
    <source>
        <dbReference type="ARBA" id="ARBA00023125"/>
    </source>
</evidence>
<evidence type="ECO:0000256" key="1">
    <source>
        <dbReference type="ARBA" id="ARBA00000900"/>
    </source>
</evidence>
<dbReference type="SMART" id="SM00734">
    <property type="entry name" value="ZnF_Rad18"/>
    <property type="match status" value="1"/>
</dbReference>
<evidence type="ECO:0000256" key="14">
    <source>
        <dbReference type="ARBA" id="ARBA00023204"/>
    </source>
</evidence>
<keyword evidence="8" id="KW-0479">Metal-binding</keyword>
<feature type="domain" description="SAP" evidence="23">
    <location>
        <begin position="223"/>
        <end position="257"/>
    </location>
</feature>
<evidence type="ECO:0000256" key="7">
    <source>
        <dbReference type="ARBA" id="ARBA00022679"/>
    </source>
</evidence>
<sequence>MQEQNPSDPSDWNFTKLPRLKGLDSSMRCLICHDFFKGPVITSCSHTFCSYCIRDYLREHPICPACRAPEQESRLRKNKVVEDILDAFHSTRLDLIQVLRKDDSSEANLNDDSRALSVPDSQSSTEEWEESENSHPSSYTNRKKRKLRNLVVCPVCAREVSQSEINQHLDTCLASPGQSSTENRFSSQEIDEKKSESKSVNNLAVTNKELPESERVRIPKLTYALLSESKIRSKLVEMGLPTEGNKQVLQRRHAQWVTMYNSNLDQKHPVSKKALLAQLRKWEKTQSNANVITKEKLGGTEWGSTYAGDFANLVQKAKNSIKKSDAPSPDEQTSSTAVDESSV</sequence>
<evidence type="ECO:0000256" key="5">
    <source>
        <dbReference type="ARBA" id="ARBA00012483"/>
    </source>
</evidence>
<dbReference type="Gene3D" id="3.30.40.10">
    <property type="entry name" value="Zinc/RING finger domain, C3HC4 (zinc finger)"/>
    <property type="match status" value="1"/>
</dbReference>
<keyword evidence="13" id="KW-0238">DNA-binding</keyword>
<evidence type="ECO:0000313" key="25">
    <source>
        <dbReference type="EMBL" id="EPX74284.1"/>
    </source>
</evidence>
<reference evidence="25 26" key="1">
    <citation type="journal article" date="2011" name="Science">
        <title>Comparative functional genomics of the fission yeasts.</title>
        <authorList>
            <person name="Rhind N."/>
            <person name="Chen Z."/>
            <person name="Yassour M."/>
            <person name="Thompson D.A."/>
            <person name="Haas B.J."/>
            <person name="Habib N."/>
            <person name="Wapinski I."/>
            <person name="Roy S."/>
            <person name="Lin M.F."/>
            <person name="Heiman D.I."/>
            <person name="Young S.K."/>
            <person name="Furuya K."/>
            <person name="Guo Y."/>
            <person name="Pidoux A."/>
            <person name="Chen H.M."/>
            <person name="Robbertse B."/>
            <person name="Goldberg J.M."/>
            <person name="Aoki K."/>
            <person name="Bayne E.H."/>
            <person name="Berlin A.M."/>
            <person name="Desjardins C.A."/>
            <person name="Dobbs E."/>
            <person name="Dukaj L."/>
            <person name="Fan L."/>
            <person name="FitzGerald M.G."/>
            <person name="French C."/>
            <person name="Gujja S."/>
            <person name="Hansen K."/>
            <person name="Keifenheim D."/>
            <person name="Levin J.Z."/>
            <person name="Mosher R.A."/>
            <person name="Mueller C.A."/>
            <person name="Pfiffner J."/>
            <person name="Priest M."/>
            <person name="Russ C."/>
            <person name="Smialowska A."/>
            <person name="Swoboda P."/>
            <person name="Sykes S.M."/>
            <person name="Vaughn M."/>
            <person name="Vengrova S."/>
            <person name="Yoder R."/>
            <person name="Zeng Q."/>
            <person name="Allshire R."/>
            <person name="Baulcombe D."/>
            <person name="Birren B.W."/>
            <person name="Brown W."/>
            <person name="Ekwall K."/>
            <person name="Kellis M."/>
            <person name="Leatherwood J."/>
            <person name="Levin H."/>
            <person name="Margalit H."/>
            <person name="Martienssen R."/>
            <person name="Nieduszynski C.A."/>
            <person name="Spatafora J.W."/>
            <person name="Friedman N."/>
            <person name="Dalgaard J.Z."/>
            <person name="Baumann P."/>
            <person name="Niki H."/>
            <person name="Regev A."/>
            <person name="Nusbaum C."/>
        </authorList>
    </citation>
    <scope>NUCLEOTIDE SEQUENCE [LARGE SCALE GENOMIC DNA]</scope>
    <source>
        <strain evidence="26">yFS286</strain>
    </source>
</reference>
<keyword evidence="9 20" id="KW-0227">DNA damage</keyword>
<evidence type="ECO:0000256" key="2">
    <source>
        <dbReference type="ARBA" id="ARBA00004123"/>
    </source>
</evidence>
<evidence type="ECO:0000256" key="20">
    <source>
        <dbReference type="PROSITE-ProRule" id="PRU01256"/>
    </source>
</evidence>
<dbReference type="InterPro" id="IPR001841">
    <property type="entry name" value="Znf_RING"/>
</dbReference>
<evidence type="ECO:0000256" key="21">
    <source>
        <dbReference type="SAM" id="MobiDB-lite"/>
    </source>
</evidence>
<dbReference type="HOGENOM" id="CLU_028491_2_0_1"/>
<dbReference type="InterPro" id="IPR013083">
    <property type="entry name" value="Znf_RING/FYVE/PHD"/>
</dbReference>
<dbReference type="PROSITE" id="PS50800">
    <property type="entry name" value="SAP"/>
    <property type="match status" value="1"/>
</dbReference>
<dbReference type="GeneID" id="25032466"/>
<evidence type="ECO:0000259" key="22">
    <source>
        <dbReference type="PROSITE" id="PS50089"/>
    </source>
</evidence>
<dbReference type="FunFam" id="3.30.40.10:FF:000172">
    <property type="entry name" value="E3 ubiquitin-protein ligase RAD18"/>
    <property type="match status" value="1"/>
</dbReference>
<gene>
    <name evidence="25" type="ORF">SOCG_03494</name>
</gene>
<comment type="catalytic activity">
    <reaction evidence="1">
        <text>S-ubiquitinyl-[E2 ubiquitin-conjugating enzyme]-L-cysteine + [acceptor protein]-L-lysine = [E2 ubiquitin-conjugating enzyme]-L-cysteine + N(6)-ubiquitinyl-[acceptor protein]-L-lysine.</text>
        <dbReference type="EC" id="2.3.2.27"/>
    </reaction>
</comment>
<evidence type="ECO:0000256" key="9">
    <source>
        <dbReference type="ARBA" id="ARBA00022763"/>
    </source>
</evidence>
<keyword evidence="26" id="KW-1185">Reference proteome</keyword>
<keyword evidence="11" id="KW-0833">Ubl conjugation pathway</keyword>
<dbReference type="GO" id="GO:0005634">
    <property type="term" value="C:nucleus"/>
    <property type="evidence" value="ECO:0007669"/>
    <property type="project" value="UniProtKB-SubCell"/>
</dbReference>
<dbReference type="Pfam" id="PF02037">
    <property type="entry name" value="SAP"/>
    <property type="match status" value="1"/>
</dbReference>
<dbReference type="VEuPathDB" id="FungiDB:SOCG_03494"/>
<evidence type="ECO:0000256" key="11">
    <source>
        <dbReference type="ARBA" id="ARBA00022786"/>
    </source>
</evidence>
<dbReference type="SMART" id="SM00184">
    <property type="entry name" value="RING"/>
    <property type="match status" value="1"/>
</dbReference>
<organism evidence="25 26">
    <name type="scientific">Schizosaccharomyces octosporus (strain yFS286)</name>
    <name type="common">Fission yeast</name>
    <name type="synonym">Octosporomyces octosporus</name>
    <dbReference type="NCBI Taxonomy" id="483514"/>
    <lineage>
        <taxon>Eukaryota</taxon>
        <taxon>Fungi</taxon>
        <taxon>Dikarya</taxon>
        <taxon>Ascomycota</taxon>
        <taxon>Taphrinomycotina</taxon>
        <taxon>Schizosaccharomycetes</taxon>
        <taxon>Schizosaccharomycetales</taxon>
        <taxon>Schizosaccharomycetaceae</taxon>
        <taxon>Schizosaccharomyces</taxon>
    </lineage>
</organism>
<dbReference type="GO" id="GO:0003697">
    <property type="term" value="F:single-stranded DNA binding"/>
    <property type="evidence" value="ECO:0007669"/>
    <property type="project" value="InterPro"/>
</dbReference>
<dbReference type="PROSITE" id="PS51908">
    <property type="entry name" value="ZF_UBZ4"/>
    <property type="match status" value="1"/>
</dbReference>
<feature type="domain" description="UBZ4-type" evidence="24">
    <location>
        <begin position="150"/>
        <end position="177"/>
    </location>
</feature>
<feature type="compositionally biased region" description="Polar residues" evidence="21">
    <location>
        <begin position="330"/>
        <end position="343"/>
    </location>
</feature>
<dbReference type="OrthoDB" id="9049620at2759"/>
<evidence type="ECO:0000256" key="17">
    <source>
        <dbReference type="ARBA" id="ARBA00074353"/>
    </source>
</evidence>
<feature type="region of interest" description="Disordered" evidence="21">
    <location>
        <begin position="107"/>
        <end position="141"/>
    </location>
</feature>
<dbReference type="AlphaFoldDB" id="S9RJY3"/>
<dbReference type="GO" id="GO:0008270">
    <property type="term" value="F:zinc ion binding"/>
    <property type="evidence" value="ECO:0007669"/>
    <property type="project" value="UniProtKB-KW"/>
</dbReference>
<name>S9RJY3_SCHOY</name>